<dbReference type="RefSeq" id="WP_035640642.1">
    <property type="nucleotide sequence ID" value="NZ_CP017479.1"/>
</dbReference>
<protein>
    <submittedName>
        <fullName evidence="1">Uncharacterized protein</fullName>
    </submittedName>
</protein>
<name>A0AAC9I6J0_9FLAO</name>
<gene>
    <name evidence="1" type="ORF">EM308_14500</name>
</gene>
<proteinExistence type="predicted"/>
<reference evidence="1 2" key="1">
    <citation type="submission" date="2016-10" db="EMBL/GenBank/DDBJ databases">
        <title>Flavobacterium gilvum sp. nov., isolated from stream water.</title>
        <authorList>
            <person name="Shin S.-K."/>
            <person name="Cho Y.-J."/>
            <person name="Yi H."/>
        </authorList>
    </citation>
    <scope>NUCLEOTIDE SEQUENCE [LARGE SCALE GENOMIC DNA]</scope>
    <source>
        <strain evidence="1 2">EM1308</strain>
    </source>
</reference>
<organism evidence="1 2">
    <name type="scientific">Flavobacterium gilvum</name>
    <dbReference type="NCBI Taxonomy" id="1492737"/>
    <lineage>
        <taxon>Bacteria</taxon>
        <taxon>Pseudomonadati</taxon>
        <taxon>Bacteroidota</taxon>
        <taxon>Flavobacteriia</taxon>
        <taxon>Flavobacteriales</taxon>
        <taxon>Flavobacteriaceae</taxon>
        <taxon>Flavobacterium</taxon>
    </lineage>
</organism>
<dbReference type="AlphaFoldDB" id="A0AAC9I6J0"/>
<dbReference type="KEGG" id="fgl:EM308_14500"/>
<accession>A0AAC9I6J0</accession>
<keyword evidence="2" id="KW-1185">Reference proteome</keyword>
<dbReference type="Proteomes" id="UP000175968">
    <property type="component" value="Chromosome"/>
</dbReference>
<sequence>MRHFYFDSFLGIGKGFQTGIFQLFNTFAKNSIWIYGGQIYETDLNKSAEGKLIVFDINDIKILKDRFQTIESISPELNYTGNTLISYQQNIAYPQIKGGTRLFQCKKPI</sequence>
<evidence type="ECO:0000313" key="2">
    <source>
        <dbReference type="Proteomes" id="UP000175968"/>
    </source>
</evidence>
<evidence type="ECO:0000313" key="1">
    <source>
        <dbReference type="EMBL" id="AOW10605.1"/>
    </source>
</evidence>
<dbReference type="EMBL" id="CP017479">
    <property type="protein sequence ID" value="AOW10605.1"/>
    <property type="molecule type" value="Genomic_DNA"/>
</dbReference>